<evidence type="ECO:0000313" key="2">
    <source>
        <dbReference type="Proteomes" id="UP001283361"/>
    </source>
</evidence>
<protein>
    <submittedName>
        <fullName evidence="1">Uncharacterized protein</fullName>
    </submittedName>
</protein>
<proteinExistence type="predicted"/>
<accession>A0AAE1AMT1</accession>
<gene>
    <name evidence="1" type="ORF">RRG08_040966</name>
</gene>
<dbReference type="AlphaFoldDB" id="A0AAE1AMT1"/>
<reference evidence="1" key="1">
    <citation type="journal article" date="2023" name="G3 (Bethesda)">
        <title>A reference genome for the long-term kleptoplast-retaining sea slug Elysia crispata morphotype clarki.</title>
        <authorList>
            <person name="Eastman K.E."/>
            <person name="Pendleton A.L."/>
            <person name="Shaikh M.A."/>
            <person name="Suttiyut T."/>
            <person name="Ogas R."/>
            <person name="Tomko P."/>
            <person name="Gavelis G."/>
            <person name="Widhalm J.R."/>
            <person name="Wisecaver J.H."/>
        </authorList>
    </citation>
    <scope>NUCLEOTIDE SEQUENCE</scope>
    <source>
        <strain evidence="1">ECLA1</strain>
    </source>
</reference>
<dbReference type="Proteomes" id="UP001283361">
    <property type="component" value="Unassembled WGS sequence"/>
</dbReference>
<evidence type="ECO:0000313" key="1">
    <source>
        <dbReference type="EMBL" id="KAK3790046.1"/>
    </source>
</evidence>
<name>A0AAE1AMT1_9GAST</name>
<dbReference type="EMBL" id="JAWDGP010001591">
    <property type="protein sequence ID" value="KAK3790046.1"/>
    <property type="molecule type" value="Genomic_DNA"/>
</dbReference>
<organism evidence="1 2">
    <name type="scientific">Elysia crispata</name>
    <name type="common">lettuce slug</name>
    <dbReference type="NCBI Taxonomy" id="231223"/>
    <lineage>
        <taxon>Eukaryota</taxon>
        <taxon>Metazoa</taxon>
        <taxon>Spiralia</taxon>
        <taxon>Lophotrochozoa</taxon>
        <taxon>Mollusca</taxon>
        <taxon>Gastropoda</taxon>
        <taxon>Heterobranchia</taxon>
        <taxon>Euthyneura</taxon>
        <taxon>Panpulmonata</taxon>
        <taxon>Sacoglossa</taxon>
        <taxon>Placobranchoidea</taxon>
        <taxon>Plakobranchidae</taxon>
        <taxon>Elysia</taxon>
    </lineage>
</organism>
<keyword evidence="2" id="KW-1185">Reference proteome</keyword>
<sequence>MGGREASISESNLPLSISRQLNSCTTHWPVGGASVAISWMLIVCCAMSCDWIAPPFERLAVVRWNGHRRELPAQTGCKTVDGVRLQVSPQRHDWACQEGSRVTRGVSDQKKALLLPLHTLPLRHTDQRLLEKVNLAILVHLLL</sequence>
<comment type="caution">
    <text evidence="1">The sequence shown here is derived from an EMBL/GenBank/DDBJ whole genome shotgun (WGS) entry which is preliminary data.</text>
</comment>